<feature type="compositionally biased region" description="Basic and acidic residues" evidence="1">
    <location>
        <begin position="402"/>
        <end position="431"/>
    </location>
</feature>
<feature type="compositionally biased region" description="Acidic residues" evidence="1">
    <location>
        <begin position="20"/>
        <end position="48"/>
    </location>
</feature>
<feature type="compositionally biased region" description="Basic and acidic residues" evidence="1">
    <location>
        <begin position="355"/>
        <end position="376"/>
    </location>
</feature>
<protein>
    <submittedName>
        <fullName evidence="2">Uncharacterized protein</fullName>
    </submittedName>
</protein>
<dbReference type="Proteomes" id="UP001642464">
    <property type="component" value="Unassembled WGS sequence"/>
</dbReference>
<feature type="compositionally biased region" description="Basic residues" evidence="1">
    <location>
        <begin position="341"/>
        <end position="354"/>
    </location>
</feature>
<proteinExistence type="predicted"/>
<feature type="region of interest" description="Disordered" evidence="1">
    <location>
        <begin position="172"/>
        <end position="445"/>
    </location>
</feature>
<evidence type="ECO:0000313" key="3">
    <source>
        <dbReference type="Proteomes" id="UP001642464"/>
    </source>
</evidence>
<feature type="compositionally biased region" description="Basic and acidic residues" evidence="1">
    <location>
        <begin position="255"/>
        <end position="290"/>
    </location>
</feature>
<keyword evidence="3" id="KW-1185">Reference proteome</keyword>
<accession>A0ABP0HUK1</accession>
<feature type="region of interest" description="Disordered" evidence="1">
    <location>
        <begin position="1"/>
        <end position="106"/>
    </location>
</feature>
<name>A0ABP0HUK1_9DINO</name>
<reference evidence="2 3" key="1">
    <citation type="submission" date="2024-02" db="EMBL/GenBank/DDBJ databases">
        <authorList>
            <person name="Chen Y."/>
            <person name="Shah S."/>
            <person name="Dougan E. K."/>
            <person name="Thang M."/>
            <person name="Chan C."/>
        </authorList>
    </citation>
    <scope>NUCLEOTIDE SEQUENCE [LARGE SCALE GENOMIC DNA]</scope>
</reference>
<organism evidence="2 3">
    <name type="scientific">Durusdinium trenchii</name>
    <dbReference type="NCBI Taxonomy" id="1381693"/>
    <lineage>
        <taxon>Eukaryota</taxon>
        <taxon>Sar</taxon>
        <taxon>Alveolata</taxon>
        <taxon>Dinophyceae</taxon>
        <taxon>Suessiales</taxon>
        <taxon>Symbiodiniaceae</taxon>
        <taxon>Durusdinium</taxon>
    </lineage>
</organism>
<gene>
    <name evidence="2" type="ORF">SCF082_LOCUS3480</name>
</gene>
<feature type="compositionally biased region" description="Polar residues" evidence="1">
    <location>
        <begin position="55"/>
        <end position="64"/>
    </location>
</feature>
<feature type="compositionally biased region" description="Basic and acidic residues" evidence="1">
    <location>
        <begin position="318"/>
        <end position="331"/>
    </location>
</feature>
<sequence>MEDQHRQEEEDNLAMALVDIENEEDEEEEVAEGLPEEGSDESDHDLDSELPPPSQADQPLQDSQGPVDLDLDLETELFGEQSPDVVVEEGEGPEPSSGSRADDDDVPVVVDDLKHHRIQKALETLKHPAQMVDKTYIIEEDSMPLGDDHRETLVYPHMDALAEEFISSEEPVPGEIPLAPIVTRRQQLRVKRGEEDAAQGDDDGEKAPEQRMMEHERKEGDEKGLMKGAVPGDPGQKETGLPVEEAKGRCKRKSGGAEKKEGQEVDAPKKRSKRTNAEKLNGEIAEKEVPTKANSRKRQRKEEPKEEAAGGGQRKSASKGDDGKATPKEPDDAFEENASSKGRKAAPKSRAKAGKTHEETTEDNGKKTKSTKKEETGASLPDAKKAPKKKKERAASEANIAKPKEKSVSKEENHQKSAEKSKSESTAERQNSKPPAKTFARRTCPDNPIGKAKWIALRMAFEVKVKPLLKSHSKHEERGFTGDTLLQVCLMEQVNDWSTPDMFTIAYGFVELFSGAAWTSRCMRTSRVPTASFDIQYSKNSDPNKEDCMDLCSHAGFALALLTVLNCKWDNFLVVIGLVCSSFVTVSAGTHRRCPSSPYGQSDVRFVRVGNLLASRVCALLLVISCMNGCFILEQPRSSGLIWLPRVRRTFRLLPKVYQASWWMALYGGLTPKRHIAYSNASTIQLLDLGTLAKEVRESLSQHKYQSSRTYKSGDKKVFCGTRFLKQTQTYPPRFAKRITKYFSRFCERREGYTPQWIDTEPFSAFEIFKLVASDTETDTWEDAQLTEVFVYLRGSKSLELGEWRQVLPSTVVLSSG</sequence>
<feature type="compositionally biased region" description="Basic and acidic residues" evidence="1">
    <location>
        <begin position="205"/>
        <end position="225"/>
    </location>
</feature>
<evidence type="ECO:0000256" key="1">
    <source>
        <dbReference type="SAM" id="MobiDB-lite"/>
    </source>
</evidence>
<comment type="caution">
    <text evidence="2">The sequence shown here is derived from an EMBL/GenBank/DDBJ whole genome shotgun (WGS) entry which is preliminary data.</text>
</comment>
<evidence type="ECO:0000313" key="2">
    <source>
        <dbReference type="EMBL" id="CAK8993378.1"/>
    </source>
</evidence>
<dbReference type="EMBL" id="CAXAMM010001769">
    <property type="protein sequence ID" value="CAK8993378.1"/>
    <property type="molecule type" value="Genomic_DNA"/>
</dbReference>